<dbReference type="InterPro" id="IPR044925">
    <property type="entry name" value="His-Me_finger_sf"/>
</dbReference>
<dbReference type="PANTHER" id="PTHR13966:SF5">
    <property type="entry name" value="ENDONUCLEASE G, MITOCHONDRIAL"/>
    <property type="match status" value="1"/>
</dbReference>
<dbReference type="STRING" id="1127699.HMPREF9151_01616"/>
<dbReference type="OrthoDB" id="9811262at2"/>
<dbReference type="GO" id="GO:0046872">
    <property type="term" value="F:metal ion binding"/>
    <property type="evidence" value="ECO:0007669"/>
    <property type="project" value="UniProtKB-KW"/>
</dbReference>
<keyword evidence="5 10" id="KW-0255">Endonuclease</keyword>
<feature type="binding site" evidence="9">
    <location>
        <position position="181"/>
    </location>
    <ligand>
        <name>Mg(2+)</name>
        <dbReference type="ChEBI" id="CHEBI:18420"/>
        <note>catalytic</note>
    </ligand>
</feature>
<evidence type="ECO:0000256" key="1">
    <source>
        <dbReference type="ARBA" id="ARBA00001946"/>
    </source>
</evidence>
<dbReference type="SUPFAM" id="SSF54060">
    <property type="entry name" value="His-Me finger endonucleases"/>
    <property type="match status" value="1"/>
</dbReference>
<dbReference type="CDD" id="cd00091">
    <property type="entry name" value="NUC"/>
    <property type="match status" value="1"/>
</dbReference>
<dbReference type="InterPro" id="IPR018524">
    <property type="entry name" value="DNA/RNA_endonuclease_AS"/>
</dbReference>
<sequence>MKTKKIYFFLFPLLLVCIGYQSGAMKGNGWFACTNGKQRYITTFRGDKPIQANNSLTSLKVQKDKTETYMGLEIPTPLTDRPERLLKRVGYTVSYNSVLKLPNWVAWHLTVAHISGISKRDGIKFYEDEEVPQPRATDADYRRSGYDRGHMCPSGDNKWSCLAQAQSFLLTNVCPQDHQFNAGDWNEMESQCRRWAKRYGDIYIVAGPILFKGRHKTIGQNKVTVPEAFFKVVLCMKGYPKAIGFIYRNQPGNRPKGDYVNSVDQVERLTGIDFFSSLPDAVEREVEARCQLEDW</sequence>
<dbReference type="SMART" id="SM00892">
    <property type="entry name" value="Endonuclease_NS"/>
    <property type="match status" value="1"/>
</dbReference>
<keyword evidence="3 10" id="KW-0540">Nuclease</keyword>
<comment type="caution">
    <text evidence="14">The sequence shown here is derived from an EMBL/GenBank/DDBJ whole genome shotgun (WGS) entry which is preliminary data.</text>
</comment>
<evidence type="ECO:0000256" key="9">
    <source>
        <dbReference type="PIRSR" id="PIRSR640255-2"/>
    </source>
</evidence>
<dbReference type="PATRIC" id="fig|1127699.3.peg.1493"/>
<dbReference type="GO" id="GO:0004519">
    <property type="term" value="F:endonuclease activity"/>
    <property type="evidence" value="ECO:0007669"/>
    <property type="project" value="UniProtKB-UniRule"/>
</dbReference>
<organism evidence="14 15">
    <name type="scientific">Hoylesella saccharolytica F0055</name>
    <dbReference type="NCBI Taxonomy" id="1127699"/>
    <lineage>
        <taxon>Bacteria</taxon>
        <taxon>Pseudomonadati</taxon>
        <taxon>Bacteroidota</taxon>
        <taxon>Bacteroidia</taxon>
        <taxon>Bacteroidales</taxon>
        <taxon>Prevotellaceae</taxon>
        <taxon>Hoylesella</taxon>
    </lineage>
</organism>
<dbReference type="InterPro" id="IPR020821">
    <property type="entry name" value="ENPP1-3/EXOG-like_nuc-like"/>
</dbReference>
<dbReference type="Gene3D" id="3.40.570.10">
    <property type="entry name" value="Extracellular Endonuclease, subunit A"/>
    <property type="match status" value="1"/>
</dbReference>
<evidence type="ECO:0000256" key="10">
    <source>
        <dbReference type="RuleBase" id="RU366055"/>
    </source>
</evidence>
<evidence type="ECO:0000313" key="15">
    <source>
        <dbReference type="Proteomes" id="UP000010433"/>
    </source>
</evidence>
<dbReference type="SMART" id="SM00477">
    <property type="entry name" value="NUC"/>
    <property type="match status" value="1"/>
</dbReference>
<proteinExistence type="inferred from homology"/>
<evidence type="ECO:0000259" key="12">
    <source>
        <dbReference type="SMART" id="SM00477"/>
    </source>
</evidence>
<evidence type="ECO:0000259" key="13">
    <source>
        <dbReference type="SMART" id="SM00892"/>
    </source>
</evidence>
<evidence type="ECO:0000256" key="8">
    <source>
        <dbReference type="PIRSR" id="PIRSR640255-1"/>
    </source>
</evidence>
<evidence type="ECO:0000256" key="2">
    <source>
        <dbReference type="ARBA" id="ARBA00010052"/>
    </source>
</evidence>
<evidence type="ECO:0000256" key="6">
    <source>
        <dbReference type="ARBA" id="ARBA00022801"/>
    </source>
</evidence>
<protein>
    <recommendedName>
        <fullName evidence="10">Endonuclease</fullName>
        <ecNumber evidence="10">3.1.30.-</ecNumber>
    </recommendedName>
</protein>
<evidence type="ECO:0000256" key="7">
    <source>
        <dbReference type="ARBA" id="ARBA00022842"/>
    </source>
</evidence>
<accession>L1N8K6</accession>
<dbReference type="GO" id="GO:0003676">
    <property type="term" value="F:nucleic acid binding"/>
    <property type="evidence" value="ECO:0007669"/>
    <property type="project" value="InterPro"/>
</dbReference>
<reference evidence="14 15" key="1">
    <citation type="submission" date="2012-05" db="EMBL/GenBank/DDBJ databases">
        <authorList>
            <person name="Weinstock G."/>
            <person name="Sodergren E."/>
            <person name="Lobos E.A."/>
            <person name="Fulton L."/>
            <person name="Fulton R."/>
            <person name="Courtney L."/>
            <person name="Fronick C."/>
            <person name="O'Laughlin M."/>
            <person name="Godfrey J."/>
            <person name="Wilson R.M."/>
            <person name="Miner T."/>
            <person name="Farmer C."/>
            <person name="Delehaunty K."/>
            <person name="Cordes M."/>
            <person name="Minx P."/>
            <person name="Tomlinson C."/>
            <person name="Chen J."/>
            <person name="Wollam A."/>
            <person name="Pepin K.H."/>
            <person name="Bhonagiri V."/>
            <person name="Zhang X."/>
            <person name="Suruliraj S."/>
            <person name="Warren W."/>
            <person name="Mitreva M."/>
            <person name="Mardis E.R."/>
            <person name="Wilson R.K."/>
        </authorList>
    </citation>
    <scope>NUCLEOTIDE SEQUENCE [LARGE SCALE GENOMIC DNA]</scope>
    <source>
        <strain evidence="14 15">F0055</strain>
    </source>
</reference>
<keyword evidence="7" id="KW-0460">Magnesium</keyword>
<evidence type="ECO:0000256" key="11">
    <source>
        <dbReference type="SAM" id="SignalP"/>
    </source>
</evidence>
<name>L1N8K6_9BACT</name>
<comment type="cofactor">
    <cofactor evidence="1 10">
        <name>Mg(2+)</name>
        <dbReference type="ChEBI" id="CHEBI:18420"/>
    </cofactor>
</comment>
<dbReference type="AlphaFoldDB" id="L1N8K6"/>
<dbReference type="PANTHER" id="PTHR13966">
    <property type="entry name" value="ENDONUCLEASE RELATED"/>
    <property type="match status" value="1"/>
</dbReference>
<feature type="active site" description="Proton acceptor" evidence="8">
    <location>
        <position position="150"/>
    </location>
</feature>
<comment type="similarity">
    <text evidence="2 10">Belongs to the DNA/RNA non-specific endonuclease family.</text>
</comment>
<gene>
    <name evidence="14" type="ORF">HMPREF9151_01616</name>
</gene>
<dbReference type="GO" id="GO:0016787">
    <property type="term" value="F:hydrolase activity"/>
    <property type="evidence" value="ECO:0007669"/>
    <property type="project" value="UniProtKB-KW"/>
</dbReference>
<dbReference type="PROSITE" id="PS01070">
    <property type="entry name" value="NUCLEASE_NON_SPEC"/>
    <property type="match status" value="1"/>
</dbReference>
<dbReference type="InterPro" id="IPR040255">
    <property type="entry name" value="Non-specific_endonuclease"/>
</dbReference>
<dbReference type="HOGENOM" id="CLU_055174_2_0_10"/>
<dbReference type="Pfam" id="PF01223">
    <property type="entry name" value="Endonuclease_NS"/>
    <property type="match status" value="1"/>
</dbReference>
<dbReference type="InterPro" id="IPR044929">
    <property type="entry name" value="DNA/RNA_non-sp_Endonuclease_sf"/>
</dbReference>
<feature type="domain" description="DNA/RNA non-specific endonuclease/pyrophosphatase/phosphodiesterase" evidence="13">
    <location>
        <begin position="87"/>
        <end position="281"/>
    </location>
</feature>
<keyword evidence="6 10" id="KW-0378">Hydrolase</keyword>
<evidence type="ECO:0000313" key="14">
    <source>
        <dbReference type="EMBL" id="EKX99670.1"/>
    </source>
</evidence>
<dbReference type="Proteomes" id="UP000010433">
    <property type="component" value="Unassembled WGS sequence"/>
</dbReference>
<evidence type="ECO:0000256" key="4">
    <source>
        <dbReference type="ARBA" id="ARBA00022723"/>
    </source>
</evidence>
<dbReference type="EC" id="3.1.30.-" evidence="10"/>
<feature type="domain" description="ENPP1-3/EXOG-like endonuclease/phosphodiesterase" evidence="12">
    <location>
        <begin position="88"/>
        <end position="281"/>
    </location>
</feature>
<evidence type="ECO:0000256" key="5">
    <source>
        <dbReference type="ARBA" id="ARBA00022759"/>
    </source>
</evidence>
<dbReference type="InterPro" id="IPR001604">
    <property type="entry name" value="Endo_G_ENPP1-like_dom"/>
</dbReference>
<dbReference type="EMBL" id="AMEP01000098">
    <property type="protein sequence ID" value="EKX99670.1"/>
    <property type="molecule type" value="Genomic_DNA"/>
</dbReference>
<dbReference type="RefSeq" id="WP_009162922.1">
    <property type="nucleotide sequence ID" value="NZ_KB291003.1"/>
</dbReference>
<evidence type="ECO:0000256" key="3">
    <source>
        <dbReference type="ARBA" id="ARBA00022722"/>
    </source>
</evidence>
<keyword evidence="15" id="KW-1185">Reference proteome</keyword>
<feature type="chain" id="PRO_5003954309" description="Endonuclease" evidence="11">
    <location>
        <begin position="24"/>
        <end position="295"/>
    </location>
</feature>
<feature type="signal peptide" evidence="11">
    <location>
        <begin position="1"/>
        <end position="23"/>
    </location>
</feature>
<keyword evidence="4 9" id="KW-0479">Metal-binding</keyword>
<keyword evidence="11" id="KW-0732">Signal</keyword>